<evidence type="ECO:0000256" key="9">
    <source>
        <dbReference type="ARBA" id="ARBA00034873"/>
    </source>
</evidence>
<keyword evidence="14" id="KW-1185">Reference proteome</keyword>
<dbReference type="SUPFAM" id="SSF53187">
    <property type="entry name" value="Zn-dependent exopeptidases"/>
    <property type="match status" value="1"/>
</dbReference>
<dbReference type="InterPro" id="IPR007484">
    <property type="entry name" value="Peptidase_M28"/>
</dbReference>
<keyword evidence="3 10" id="KW-0812">Transmembrane</keyword>
<evidence type="ECO:0000313" key="14">
    <source>
        <dbReference type="Proteomes" id="UP001187531"/>
    </source>
</evidence>
<comment type="caution">
    <text evidence="13">The sequence shown here is derived from an EMBL/GenBank/DDBJ whole genome shotgun (WGS) entry which is preliminary data.</text>
</comment>
<keyword evidence="7 10" id="KW-0472">Membrane</keyword>
<dbReference type="InterPro" id="IPR016574">
    <property type="entry name" value="Nicalin"/>
</dbReference>
<comment type="subcellular location">
    <subcellularLocation>
        <location evidence="1">Endoplasmic reticulum membrane</location>
        <topology evidence="1">Single-pass membrane protein</topology>
    </subcellularLocation>
</comment>
<keyword evidence="5" id="KW-0256">Endoplasmic reticulum</keyword>
<evidence type="ECO:0000256" key="1">
    <source>
        <dbReference type="ARBA" id="ARBA00004389"/>
    </source>
</evidence>
<evidence type="ECO:0000256" key="3">
    <source>
        <dbReference type="ARBA" id="ARBA00022692"/>
    </source>
</evidence>
<dbReference type="GO" id="GO:0005789">
    <property type="term" value="C:endoplasmic reticulum membrane"/>
    <property type="evidence" value="ECO:0007669"/>
    <property type="project" value="UniProtKB-SubCell"/>
</dbReference>
<evidence type="ECO:0000259" key="12">
    <source>
        <dbReference type="Pfam" id="PF04389"/>
    </source>
</evidence>
<dbReference type="Proteomes" id="UP001187531">
    <property type="component" value="Unassembled WGS sequence"/>
</dbReference>
<dbReference type="InterPro" id="IPR018247">
    <property type="entry name" value="EF_Hand_1_Ca_BS"/>
</dbReference>
<feature type="transmembrane region" description="Helical" evidence="10">
    <location>
        <begin position="508"/>
        <end position="529"/>
    </location>
</feature>
<protein>
    <recommendedName>
        <fullName evidence="9">BOS complex subunit NCLN</fullName>
    </recommendedName>
</protein>
<evidence type="ECO:0000256" key="4">
    <source>
        <dbReference type="ARBA" id="ARBA00022729"/>
    </source>
</evidence>
<keyword evidence="6 10" id="KW-1133">Transmembrane helix</keyword>
<evidence type="ECO:0000256" key="6">
    <source>
        <dbReference type="ARBA" id="ARBA00022989"/>
    </source>
</evidence>
<dbReference type="Pfam" id="PF04389">
    <property type="entry name" value="Peptidase_M28"/>
    <property type="match status" value="1"/>
</dbReference>
<dbReference type="AlphaFoldDB" id="A0AA88L1X8"/>
<dbReference type="PANTHER" id="PTHR31826">
    <property type="entry name" value="NICALIN"/>
    <property type="match status" value="1"/>
</dbReference>
<name>A0AA88L1X8_ARTSF</name>
<evidence type="ECO:0000256" key="8">
    <source>
        <dbReference type="ARBA" id="ARBA00023180"/>
    </source>
</evidence>
<keyword evidence="4 11" id="KW-0732">Signal</keyword>
<keyword evidence="8" id="KW-0325">Glycoprotein</keyword>
<organism evidence="13 14">
    <name type="scientific">Artemia franciscana</name>
    <name type="common">Brine shrimp</name>
    <name type="synonym">Artemia sanfranciscana</name>
    <dbReference type="NCBI Taxonomy" id="6661"/>
    <lineage>
        <taxon>Eukaryota</taxon>
        <taxon>Metazoa</taxon>
        <taxon>Ecdysozoa</taxon>
        <taxon>Arthropoda</taxon>
        <taxon>Crustacea</taxon>
        <taxon>Branchiopoda</taxon>
        <taxon>Anostraca</taxon>
        <taxon>Artemiidae</taxon>
        <taxon>Artemia</taxon>
    </lineage>
</organism>
<dbReference type="GO" id="GO:0009966">
    <property type="term" value="P:regulation of signal transduction"/>
    <property type="evidence" value="ECO:0007669"/>
    <property type="project" value="InterPro"/>
</dbReference>
<feature type="chain" id="PRO_5041634013" description="BOS complex subunit NCLN" evidence="11">
    <location>
        <begin position="41"/>
        <end position="556"/>
    </location>
</feature>
<sequence length="556" mass="61976">FSVRIMENEIEPVMRGTLPFLSLALVLSLCILISPASVSATQDIPAYRVLQYDLQSSHFGSRQSAFSADARSLDADLLLRKCVFSRLEEVNEEEIFNAIANETSAFIVLVPNLRFPSKANKEKIMQLERAIIRREVTIPTYLTEENTSTKELYEQIKSTTISLSDRSTSVLLKNAFFGTGYHIVVSGSQPKPLPDLVFHNIQARIRASVPAKNGPTPVVAFVAHYDAIGLAPALSFGTDSNGSGVIALLELARIFSSLKKKNDLTYNVMFLLTSGGKLNYLGVKKYLEERLDESDDSFQRSLAGAVCLDTIGRGDMMYLHVSKVPKDGSFGQIFLENLQNLTSSGKRKVSLKTKKINLSDDFLAWEHERFNIRRLSGLTLSSVESHLSAERSTISDVSIDYPALIENIKLIAEATSRQIFMGEVSLERLEGTESSLKKLSSILSTSPRSNEYLVGSKVSLVATIEDLLKKRSGNDVKTFQFKVDKKDKEVVLYDTHEVTMTVYETKPAAIDLIISILIAGYIFIVYTFIDKFGLVYKLLRVNNQSKESPSFLKKNR</sequence>
<feature type="domain" description="Peptidase M28" evidence="12">
    <location>
        <begin position="208"/>
        <end position="370"/>
    </location>
</feature>
<evidence type="ECO:0000256" key="7">
    <source>
        <dbReference type="ARBA" id="ARBA00023136"/>
    </source>
</evidence>
<reference evidence="13" key="1">
    <citation type="submission" date="2023-07" db="EMBL/GenBank/DDBJ databases">
        <title>Chromosome-level genome assembly of Artemia franciscana.</title>
        <authorList>
            <person name="Jo E."/>
        </authorList>
    </citation>
    <scope>NUCLEOTIDE SEQUENCE</scope>
    <source>
        <tissue evidence="13">Whole body</tissue>
    </source>
</reference>
<dbReference type="EMBL" id="JAVRJZ010000021">
    <property type="protein sequence ID" value="KAK2704640.1"/>
    <property type="molecule type" value="Genomic_DNA"/>
</dbReference>
<gene>
    <name evidence="13" type="ORF">QYM36_016880</name>
</gene>
<dbReference type="Gene3D" id="3.40.630.10">
    <property type="entry name" value="Zn peptidases"/>
    <property type="match status" value="1"/>
</dbReference>
<evidence type="ECO:0000256" key="10">
    <source>
        <dbReference type="SAM" id="Phobius"/>
    </source>
</evidence>
<dbReference type="PROSITE" id="PS00018">
    <property type="entry name" value="EF_HAND_1"/>
    <property type="match status" value="1"/>
</dbReference>
<evidence type="ECO:0000256" key="2">
    <source>
        <dbReference type="ARBA" id="ARBA00007717"/>
    </source>
</evidence>
<evidence type="ECO:0000313" key="13">
    <source>
        <dbReference type="EMBL" id="KAK2704640.1"/>
    </source>
</evidence>
<accession>A0AA88L1X8</accession>
<comment type="similarity">
    <text evidence="2">Belongs to the nicastrin family.</text>
</comment>
<feature type="signal peptide" evidence="11">
    <location>
        <begin position="1"/>
        <end position="40"/>
    </location>
</feature>
<evidence type="ECO:0000256" key="5">
    <source>
        <dbReference type="ARBA" id="ARBA00022824"/>
    </source>
</evidence>
<proteinExistence type="inferred from homology"/>
<feature type="non-terminal residue" evidence="13">
    <location>
        <position position="1"/>
    </location>
</feature>
<evidence type="ECO:0000256" key="11">
    <source>
        <dbReference type="SAM" id="SignalP"/>
    </source>
</evidence>